<gene>
    <name evidence="7" type="ORF">DWU89_16350</name>
    <name evidence="6" type="ORF">H8784_15950</name>
</gene>
<keyword evidence="2" id="KW-0472">Membrane</keyword>
<keyword evidence="9" id="KW-1185">Reference proteome</keyword>
<dbReference type="Pfam" id="PF13620">
    <property type="entry name" value="CarboxypepD_reg"/>
    <property type="match status" value="1"/>
</dbReference>
<comment type="caution">
    <text evidence="7">The sequence shown here is derived from an EMBL/GenBank/DDBJ whole genome shotgun (WGS) entry which is preliminary data.</text>
</comment>
<protein>
    <submittedName>
        <fullName evidence="6">Outer membrane beta-barrel protein</fullName>
    </submittedName>
    <submittedName>
        <fullName evidence="7">TonB-dependent receptor</fullName>
    </submittedName>
</protein>
<evidence type="ECO:0000313" key="6">
    <source>
        <dbReference type="EMBL" id="MBC8603205.1"/>
    </source>
</evidence>
<dbReference type="InterPro" id="IPR036942">
    <property type="entry name" value="Beta-barrel_TonB_sf"/>
</dbReference>
<name>A0A3D8HC02_9BACT</name>
<dbReference type="SUPFAM" id="SSF49464">
    <property type="entry name" value="Carboxypeptidase regulatory domain-like"/>
    <property type="match status" value="1"/>
</dbReference>
<sequence length="769" mass="87437">MKKAIILLLCMLPFYRLSAQNISGILTDSNRQPIEYANIIALNPADSAFVQGTTSDHKGAFSIAVPDEKAYIIKVSCIGYQTEYRNGNGAIGTLTLKEDVHLISEVEVKGQMPTFQLKGDKFVTQVQGSLLSKLGTANDVLERIPGIEGRQGKFTVFGKGTPIIYINGRKVYDVSELEKITSDEIRSVDLINNPGTEYDASVKAVLKIRLIRRKGDGFSVNATSQLSQTHRTSHYQQLNLNYRHGGLDIFTRLSFQQWKDWQQQENNQTIKADTVWNIRNRLHLESDGGSTYSASGFNYELNENHSFGAQYSGTFSMEGNGGWVSDMDITANGTADDHIHNVFTETANPARYHSVNTYYLGKVRNLDIDMNFDYIKNKSGKEQESVEDSQIGNDRIVNTRYEADNDLYAFKLTLSHPAGNGTLKAGTEMSWTEHRDSYVNPEHILPDSRNSLKEAHSAAFVSYSIPLQSWYLSAGLRYEHIRNRYYVDNVYNETQSRNYDNIFPNLSLSKAFGDVQTSLSYNAYTSRPSYSSLSSNRQYNDRFTYQGGNPFLQPTTTHDVTLNMSYKWLYFVASYQYNKNAICSSIEPYEDDPQLCIWIPRNVKKKQDLWVMLNASPNIGCWHPSFSVSLIRQFMNEWTVNPDRKPYHPRLYAGIQNMFNLPHHFILNVDGMCKSDTYEGKAWRPGFGSVHIGLSKSFLKDEALTLQIRAFDLLKAFRNSGRYYADSITFDTWNYSDSRSLTVTVRYKFNTANNKYKGSGAGNKEKSRL</sequence>
<evidence type="ECO:0000256" key="4">
    <source>
        <dbReference type="SAM" id="SignalP"/>
    </source>
</evidence>
<accession>A0A3D8HC02</accession>
<keyword evidence="4" id="KW-0732">Signal</keyword>
<reference evidence="7 8" key="1">
    <citation type="submission" date="2018-07" db="EMBL/GenBank/DDBJ databases">
        <title>Parabacteroides acidifaciens nov. sp., isolated from human feces.</title>
        <authorList>
            <person name="Wang Y.J."/>
        </authorList>
    </citation>
    <scope>NUCLEOTIDE SEQUENCE [LARGE SCALE GENOMIC DNA]</scope>
    <source>
        <strain evidence="7 8">426-9</strain>
    </source>
</reference>
<keyword evidence="7" id="KW-0675">Receptor</keyword>
<dbReference type="Pfam" id="PF14905">
    <property type="entry name" value="OMP_b-brl_3"/>
    <property type="match status" value="1"/>
</dbReference>
<dbReference type="SUPFAM" id="SSF56935">
    <property type="entry name" value="Porins"/>
    <property type="match status" value="1"/>
</dbReference>
<reference evidence="6 9" key="2">
    <citation type="submission" date="2020-08" db="EMBL/GenBank/DDBJ databases">
        <title>Genome public.</title>
        <authorList>
            <person name="Liu C."/>
            <person name="Sun Q."/>
        </authorList>
    </citation>
    <scope>NUCLEOTIDE SEQUENCE [LARGE SCALE GENOMIC DNA]</scope>
    <source>
        <strain evidence="6 9">426_9</strain>
    </source>
</reference>
<evidence type="ECO:0000313" key="8">
    <source>
        <dbReference type="Proteomes" id="UP000256321"/>
    </source>
</evidence>
<evidence type="ECO:0000259" key="5">
    <source>
        <dbReference type="Pfam" id="PF14905"/>
    </source>
</evidence>
<dbReference type="Proteomes" id="UP000256321">
    <property type="component" value="Unassembled WGS sequence"/>
</dbReference>
<organism evidence="7 8">
    <name type="scientific">Parabacteroides acidifaciens</name>
    <dbReference type="NCBI Taxonomy" id="2290935"/>
    <lineage>
        <taxon>Bacteria</taxon>
        <taxon>Pseudomonadati</taxon>
        <taxon>Bacteroidota</taxon>
        <taxon>Bacteroidia</taxon>
        <taxon>Bacteroidales</taxon>
        <taxon>Tannerellaceae</taxon>
        <taxon>Parabacteroides</taxon>
    </lineage>
</organism>
<feature type="domain" description="Outer membrane protein beta-barrel" evidence="5">
    <location>
        <begin position="364"/>
        <end position="747"/>
    </location>
</feature>
<dbReference type="AlphaFoldDB" id="A0A3D8HC02"/>
<feature type="chain" id="PRO_5017654830" evidence="4">
    <location>
        <begin position="20"/>
        <end position="769"/>
    </location>
</feature>
<dbReference type="InterPro" id="IPR008969">
    <property type="entry name" value="CarboxyPept-like_regulatory"/>
</dbReference>
<evidence type="ECO:0000313" key="7">
    <source>
        <dbReference type="EMBL" id="RDU48067.1"/>
    </source>
</evidence>
<evidence type="ECO:0000256" key="3">
    <source>
        <dbReference type="ARBA" id="ARBA00023237"/>
    </source>
</evidence>
<feature type="signal peptide" evidence="4">
    <location>
        <begin position="1"/>
        <end position="19"/>
    </location>
</feature>
<dbReference type="EMBL" id="JACRTI010000049">
    <property type="protein sequence ID" value="MBC8603205.1"/>
    <property type="molecule type" value="Genomic_DNA"/>
</dbReference>
<proteinExistence type="predicted"/>
<dbReference type="RefSeq" id="WP_115500700.1">
    <property type="nucleotide sequence ID" value="NZ_JACRTI010000049.1"/>
</dbReference>
<evidence type="ECO:0000256" key="1">
    <source>
        <dbReference type="ARBA" id="ARBA00004442"/>
    </source>
</evidence>
<comment type="subcellular location">
    <subcellularLocation>
        <location evidence="1">Cell outer membrane</location>
    </subcellularLocation>
</comment>
<dbReference type="InterPro" id="IPR041700">
    <property type="entry name" value="OMP_b-brl_3"/>
</dbReference>
<dbReference type="GO" id="GO:0009279">
    <property type="term" value="C:cell outer membrane"/>
    <property type="evidence" value="ECO:0007669"/>
    <property type="project" value="UniProtKB-SubCell"/>
</dbReference>
<dbReference type="Proteomes" id="UP000629596">
    <property type="component" value="Unassembled WGS sequence"/>
</dbReference>
<evidence type="ECO:0000256" key="2">
    <source>
        <dbReference type="ARBA" id="ARBA00023136"/>
    </source>
</evidence>
<keyword evidence="3" id="KW-0998">Cell outer membrane</keyword>
<dbReference type="Gene3D" id="2.40.170.20">
    <property type="entry name" value="TonB-dependent receptor, beta-barrel domain"/>
    <property type="match status" value="1"/>
</dbReference>
<dbReference type="Gene3D" id="2.60.40.1120">
    <property type="entry name" value="Carboxypeptidase-like, regulatory domain"/>
    <property type="match status" value="1"/>
</dbReference>
<evidence type="ECO:0000313" key="9">
    <source>
        <dbReference type="Proteomes" id="UP000629596"/>
    </source>
</evidence>
<dbReference type="EMBL" id="QREV01000049">
    <property type="protein sequence ID" value="RDU48067.1"/>
    <property type="molecule type" value="Genomic_DNA"/>
</dbReference>